<dbReference type="PROSITE" id="PS01096">
    <property type="entry name" value="PPIC_PPIASE_1"/>
    <property type="match status" value="1"/>
</dbReference>
<dbReference type="Gene3D" id="3.10.50.40">
    <property type="match status" value="1"/>
</dbReference>
<proteinExistence type="predicted"/>
<dbReference type="Gene3D" id="1.10.4030.10">
    <property type="entry name" value="Porin chaperone SurA, peptide-binding domain"/>
    <property type="match status" value="1"/>
</dbReference>
<dbReference type="EMBL" id="LBVV01000018">
    <property type="protein sequence ID" value="KKQ93532.1"/>
    <property type="molecule type" value="Genomic_DNA"/>
</dbReference>
<dbReference type="InterPro" id="IPR023058">
    <property type="entry name" value="PPIase_PpiC_CS"/>
</dbReference>
<keyword evidence="1" id="KW-0697">Rotamase</keyword>
<evidence type="ECO:0000256" key="1">
    <source>
        <dbReference type="PROSITE-ProRule" id="PRU00278"/>
    </source>
</evidence>
<evidence type="ECO:0000313" key="4">
    <source>
        <dbReference type="EMBL" id="KKQ93532.1"/>
    </source>
</evidence>
<feature type="domain" description="PpiC" evidence="3">
    <location>
        <begin position="158"/>
        <end position="255"/>
    </location>
</feature>
<evidence type="ECO:0000259" key="3">
    <source>
        <dbReference type="PROSITE" id="PS50198"/>
    </source>
</evidence>
<dbReference type="Proteomes" id="UP000034207">
    <property type="component" value="Unassembled WGS sequence"/>
</dbReference>
<protein>
    <submittedName>
        <fullName evidence="4">Foldase protein PrsA</fullName>
    </submittedName>
</protein>
<gene>
    <name evidence="4" type="ORF">UT18_C0018G0003</name>
</gene>
<dbReference type="InterPro" id="IPR027304">
    <property type="entry name" value="Trigger_fact/SurA_dom_sf"/>
</dbReference>
<reference evidence="4 5" key="1">
    <citation type="journal article" date="2015" name="Nature">
        <title>rRNA introns, odd ribosomes, and small enigmatic genomes across a large radiation of phyla.</title>
        <authorList>
            <person name="Brown C.T."/>
            <person name="Hug L.A."/>
            <person name="Thomas B.C."/>
            <person name="Sharon I."/>
            <person name="Castelle C.J."/>
            <person name="Singh A."/>
            <person name="Wilkins M.J."/>
            <person name="Williams K.H."/>
            <person name="Banfield J.F."/>
        </authorList>
    </citation>
    <scope>NUCLEOTIDE SEQUENCE [LARGE SCALE GENOMIC DNA]</scope>
</reference>
<dbReference type="SUPFAM" id="SSF109998">
    <property type="entry name" value="Triger factor/SurA peptide-binding domain-like"/>
    <property type="match status" value="1"/>
</dbReference>
<keyword evidence="1" id="KW-0413">Isomerase</keyword>
<dbReference type="InterPro" id="IPR046357">
    <property type="entry name" value="PPIase_dom_sf"/>
</dbReference>
<dbReference type="SUPFAM" id="SSF54534">
    <property type="entry name" value="FKBP-like"/>
    <property type="match status" value="1"/>
</dbReference>
<dbReference type="AlphaFoldDB" id="A0A0G0LR56"/>
<dbReference type="STRING" id="1618345.UT18_C0018G0003"/>
<accession>A0A0G0LR56</accession>
<comment type="caution">
    <text evidence="4">The sequence shown here is derived from an EMBL/GenBank/DDBJ whole genome shotgun (WGS) entry which is preliminary data.</text>
</comment>
<dbReference type="Pfam" id="PF00639">
    <property type="entry name" value="Rotamase"/>
    <property type="match status" value="1"/>
</dbReference>
<dbReference type="PROSITE" id="PS50198">
    <property type="entry name" value="PPIC_PPIASE_2"/>
    <property type="match status" value="1"/>
</dbReference>
<dbReference type="GO" id="GO:0003755">
    <property type="term" value="F:peptidyl-prolyl cis-trans isomerase activity"/>
    <property type="evidence" value="ECO:0007669"/>
    <property type="project" value="UniProtKB-KW"/>
</dbReference>
<name>A0A0G0LR56_UNCC2</name>
<evidence type="ECO:0000256" key="2">
    <source>
        <dbReference type="SAM" id="Phobius"/>
    </source>
</evidence>
<dbReference type="PANTHER" id="PTHR47245">
    <property type="entry name" value="PEPTIDYLPROLYL ISOMERASE"/>
    <property type="match status" value="1"/>
</dbReference>
<organism evidence="4 5">
    <name type="scientific">candidate division CPR2 bacterium GW2011_GWC2_39_10</name>
    <dbReference type="NCBI Taxonomy" id="1618345"/>
    <lineage>
        <taxon>Bacteria</taxon>
        <taxon>Bacteria division CPR2</taxon>
    </lineage>
</organism>
<dbReference type="Pfam" id="PF13624">
    <property type="entry name" value="SurA_N_3"/>
    <property type="match status" value="1"/>
</dbReference>
<dbReference type="PANTHER" id="PTHR47245:SF2">
    <property type="entry name" value="PEPTIDYL-PROLYL CIS-TRANS ISOMERASE HP_0175-RELATED"/>
    <property type="match status" value="1"/>
</dbReference>
<keyword evidence="2" id="KW-1133">Transmembrane helix</keyword>
<keyword evidence="2" id="KW-0472">Membrane</keyword>
<keyword evidence="2" id="KW-0812">Transmembrane</keyword>
<feature type="transmembrane region" description="Helical" evidence="2">
    <location>
        <begin position="17"/>
        <end position="38"/>
    </location>
</feature>
<dbReference type="InterPro" id="IPR050245">
    <property type="entry name" value="PrsA_foldase"/>
</dbReference>
<sequence>MEDKQIQKKSLFKRYKFLAIIIVALLGISLILFTVLGYKRVMSVAAVNSQFVSRNDFNKRVDAQIKYQKEQQKIDFDGEGGNKKTETIKEQVLGQMIEEEVIKQEAKKLNLVITNEDINQEYQKMVEANKGEDKLAQIISVYGYTVEAFKKYNLEPKLLRQKVSEKLVASGDLDKEAKGRADEMLKQLRSGAKFEDLAKSQSQDTLTASKGGNMGLVDPKTLPQEFQKQISSIKVGEVSAVFKTSYGYHIAKYVKKDGAKYQISQILIKPKDVDAWIKEKVSQAKVKKYV</sequence>
<dbReference type="InterPro" id="IPR000297">
    <property type="entry name" value="PPIase_PpiC"/>
</dbReference>
<evidence type="ECO:0000313" key="5">
    <source>
        <dbReference type="Proteomes" id="UP000034207"/>
    </source>
</evidence>